<keyword evidence="3" id="KW-1185">Reference proteome</keyword>
<organism evidence="2 3">
    <name type="scientific">Puccinia sorghi</name>
    <dbReference type="NCBI Taxonomy" id="27349"/>
    <lineage>
        <taxon>Eukaryota</taxon>
        <taxon>Fungi</taxon>
        <taxon>Dikarya</taxon>
        <taxon>Basidiomycota</taxon>
        <taxon>Pucciniomycotina</taxon>
        <taxon>Pucciniomycetes</taxon>
        <taxon>Pucciniales</taxon>
        <taxon>Pucciniaceae</taxon>
        <taxon>Puccinia</taxon>
    </lineage>
</organism>
<reference evidence="2 3" key="1">
    <citation type="submission" date="2015-08" db="EMBL/GenBank/DDBJ databases">
        <title>Next Generation Sequencing and Analysis of the Genome of Puccinia sorghi L Schw, the Causal Agent of Maize Common Rust.</title>
        <authorList>
            <person name="Rochi L."/>
            <person name="Burguener G."/>
            <person name="Darino M."/>
            <person name="Turjanski A."/>
            <person name="Kreff E."/>
            <person name="Dieguez M.J."/>
            <person name="Sacco F."/>
        </authorList>
    </citation>
    <scope>NUCLEOTIDE SEQUENCE [LARGE SCALE GENOMIC DNA]</scope>
    <source>
        <strain evidence="2 3">RO10H11247</strain>
    </source>
</reference>
<evidence type="ECO:0000313" key="2">
    <source>
        <dbReference type="EMBL" id="KNZ49850.1"/>
    </source>
</evidence>
<accession>A0A0L6UPW0</accession>
<evidence type="ECO:0000313" key="3">
    <source>
        <dbReference type="Proteomes" id="UP000037035"/>
    </source>
</evidence>
<sequence length="699" mass="78390">MTGRLNLQGERKADREGLTNRKTETKVKHRRARAWQRRLSQRRKNKKTCLLEQLMDSVCPAKLTQASSDQGQLVVAPTMHDELGTTISLFSGHMRPTLAPGGDAPHVLTISDNGSRLDSGLRTRGMLTQEEDCPAGVNNPPPPSSFADRENKAVVSSAVFITLSYSASISSGAKDCAQWGARTPDISVTHDPEFEPSWGNVSNRARDYHRKTSWRKAAQPTAMPPGQLSWLQEDDLHRDQTPREPNSGLKRIGPVVIRVLLSSVRLSLRLVAIRQAIQVRERCPHKFRGPDQVLRPHIPAGAVCTSTHQAQNWGTPPIENNRSHFDACSQSYEEGLSSSWVGMSLLWDTPTVIQIEYQLFPLQKVAHALAWRALVLCSHGALRSGIAYPAPPHYQIWTYEVSLRDMNWRLKFSIRNGEIFISNPFPTRCQAYLSQDHHLLDAQTGSADFRTVNYLPSSPAEEKSLHFMGKLKKVLVKSMKFIKAKKPNSETYITTLILIIFLVAESLRGQQSCHVPHAEYGSKTNSPIPCVNVDWLQLITIRLRETIPLKGLEMSAQPREILTPTTYASESSPSTAQAKTTVPLKREEWKHGPAAEIATLQSNHENPSQPRIINNQHSHHSLQSLTGVLINLLGYQIDKQLILRIFKKMKLARSNSRVPPRVEVMVPKEGKILSNDLELKGQILLGFQVESLRRRRGQS</sequence>
<dbReference type="AlphaFoldDB" id="A0A0L6UPW0"/>
<dbReference type="VEuPathDB" id="FungiDB:VP01_473g2"/>
<feature type="region of interest" description="Disordered" evidence="1">
    <location>
        <begin position="1"/>
        <end position="26"/>
    </location>
</feature>
<dbReference type="Proteomes" id="UP000037035">
    <property type="component" value="Unassembled WGS sequence"/>
</dbReference>
<dbReference type="EMBL" id="LAVV01009878">
    <property type="protein sequence ID" value="KNZ49850.1"/>
    <property type="molecule type" value="Genomic_DNA"/>
</dbReference>
<evidence type="ECO:0000256" key="1">
    <source>
        <dbReference type="SAM" id="MobiDB-lite"/>
    </source>
</evidence>
<proteinExistence type="predicted"/>
<protein>
    <submittedName>
        <fullName evidence="2">Uncharacterized protein</fullName>
    </submittedName>
</protein>
<comment type="caution">
    <text evidence="2">The sequence shown here is derived from an EMBL/GenBank/DDBJ whole genome shotgun (WGS) entry which is preliminary data.</text>
</comment>
<name>A0A0L6UPW0_9BASI</name>
<gene>
    <name evidence="2" type="ORF">VP01_473g2</name>
</gene>
<feature type="compositionally biased region" description="Basic and acidic residues" evidence="1">
    <location>
        <begin position="9"/>
        <end position="26"/>
    </location>
</feature>